<keyword evidence="2" id="KW-0732">Signal</keyword>
<feature type="signal peptide" evidence="2">
    <location>
        <begin position="1"/>
        <end position="24"/>
    </location>
</feature>
<keyword evidence="4" id="KW-1185">Reference proteome</keyword>
<protein>
    <recommendedName>
        <fullName evidence="5">Lipoprotein</fullName>
    </recommendedName>
</protein>
<dbReference type="Gene3D" id="2.50.20.20">
    <property type="match status" value="1"/>
</dbReference>
<dbReference type="Proteomes" id="UP001599756">
    <property type="component" value="Unassembled WGS sequence"/>
</dbReference>
<reference evidence="3 4" key="1">
    <citation type="submission" date="2024-09" db="EMBL/GenBank/DDBJ databases">
        <title>The Natural Products Discovery Center: Release of the First 8490 Sequenced Strains for Exploring Actinobacteria Biosynthetic Diversity.</title>
        <authorList>
            <person name="Kalkreuter E."/>
            <person name="Kautsar S.A."/>
            <person name="Yang D."/>
            <person name="Bader C.D."/>
            <person name="Teijaro C.N."/>
            <person name="Fluegel L."/>
            <person name="Davis C.M."/>
            <person name="Simpson J.R."/>
            <person name="Lauterbach L."/>
            <person name="Steele A.D."/>
            <person name="Gui C."/>
            <person name="Meng S."/>
            <person name="Li G."/>
            <person name="Viehrig K."/>
            <person name="Ye F."/>
            <person name="Su P."/>
            <person name="Kiefer A.F."/>
            <person name="Nichols A."/>
            <person name="Cepeda A.J."/>
            <person name="Yan W."/>
            <person name="Fan B."/>
            <person name="Jiang Y."/>
            <person name="Adhikari A."/>
            <person name="Zheng C.-J."/>
            <person name="Schuster L."/>
            <person name="Cowan T.M."/>
            <person name="Smanski M.J."/>
            <person name="Chevrette M.G."/>
            <person name="De Carvalho L.P.S."/>
            <person name="Shen B."/>
        </authorList>
    </citation>
    <scope>NUCLEOTIDE SEQUENCE [LARGE SCALE GENOMIC DNA]</scope>
    <source>
        <strain evidence="3 4">NPDC059500</strain>
    </source>
</reference>
<dbReference type="PROSITE" id="PS51257">
    <property type="entry name" value="PROKAR_LIPOPROTEIN"/>
    <property type="match status" value="1"/>
</dbReference>
<feature type="region of interest" description="Disordered" evidence="1">
    <location>
        <begin position="260"/>
        <end position="282"/>
    </location>
</feature>
<evidence type="ECO:0008006" key="5">
    <source>
        <dbReference type="Google" id="ProtNLM"/>
    </source>
</evidence>
<comment type="caution">
    <text evidence="3">The sequence shown here is derived from an EMBL/GenBank/DDBJ whole genome shotgun (WGS) entry which is preliminary data.</text>
</comment>
<evidence type="ECO:0000313" key="4">
    <source>
        <dbReference type="Proteomes" id="UP001599756"/>
    </source>
</evidence>
<accession>A0ABW6H2Y2</accession>
<organism evidence="3 4">
    <name type="scientific">Streptomyces anandii</name>
    <dbReference type="NCBI Taxonomy" id="285454"/>
    <lineage>
        <taxon>Bacteria</taxon>
        <taxon>Bacillati</taxon>
        <taxon>Actinomycetota</taxon>
        <taxon>Actinomycetes</taxon>
        <taxon>Kitasatosporales</taxon>
        <taxon>Streptomycetaceae</taxon>
        <taxon>Streptomyces</taxon>
    </lineage>
</organism>
<evidence type="ECO:0000313" key="3">
    <source>
        <dbReference type="EMBL" id="MFE1750976.1"/>
    </source>
</evidence>
<proteinExistence type="predicted"/>
<name>A0ABW6H2Y2_9ACTN</name>
<evidence type="ECO:0000256" key="1">
    <source>
        <dbReference type="SAM" id="MobiDB-lite"/>
    </source>
</evidence>
<evidence type="ECO:0000256" key="2">
    <source>
        <dbReference type="SAM" id="SignalP"/>
    </source>
</evidence>
<sequence>MRLRHTAALVGVTAATLMATSACGADGARTAAKAVDNADKIMAALARATDRTENVGSAEVRMTTEMPATGPVSMDGTYSWGHGFAFDVEMDTKAVRMQQVHAAAKTRMVFVNGAYYYEVDPQPSGPLKGKHWMKIDASAVFGDKGAQAFQGTSGAGSPAASMKALKYANNVDDLGKETVDGQSTTHYRAVVDKAHMGKFKDAYGDQNNVFGSMTGGSDSITMDIWVGAKDLPVRMKQRFGTAVVTMDFEKFGATAAIKAPPAAQTGDVTEQLKKSAAQQQQG</sequence>
<dbReference type="RefSeq" id="WP_381801096.1">
    <property type="nucleotide sequence ID" value="NZ_JBHYTS010000012.1"/>
</dbReference>
<dbReference type="EMBL" id="JBHYTS010000012">
    <property type="protein sequence ID" value="MFE1750976.1"/>
    <property type="molecule type" value="Genomic_DNA"/>
</dbReference>
<dbReference type="SUPFAM" id="SSF89392">
    <property type="entry name" value="Prokaryotic lipoproteins and lipoprotein localization factors"/>
    <property type="match status" value="1"/>
</dbReference>
<feature type="chain" id="PRO_5046480614" description="Lipoprotein" evidence="2">
    <location>
        <begin position="25"/>
        <end position="282"/>
    </location>
</feature>
<gene>
    <name evidence="3" type="ORF">ACFW88_10615</name>
</gene>
<dbReference type="InterPro" id="IPR029046">
    <property type="entry name" value="LolA/LolB/LppX"/>
</dbReference>